<accession>A0A6L8MZH0</accession>
<evidence type="ECO:0000256" key="1">
    <source>
        <dbReference type="ARBA" id="ARBA00022737"/>
    </source>
</evidence>
<dbReference type="AlphaFoldDB" id="A0A6L8MZH0"/>
<proteinExistence type="predicted"/>
<feature type="domain" description="Teneurin-like YD-shell" evidence="2">
    <location>
        <begin position="3"/>
        <end position="44"/>
    </location>
</feature>
<protein>
    <recommendedName>
        <fullName evidence="2">Teneurin-like YD-shell domain-containing protein</fullName>
    </recommendedName>
</protein>
<reference evidence="3 4" key="1">
    <citation type="submission" date="2019-11" db="EMBL/GenBank/DDBJ databases">
        <title>Divergent Streptococcus suis from cattle.</title>
        <authorList>
            <person name="Williamson C."/>
        </authorList>
    </citation>
    <scope>NUCLEOTIDE SEQUENCE [LARGE SCALE GENOMIC DNA]</scope>
    <source>
        <strain evidence="3 4">10-36905</strain>
    </source>
</reference>
<dbReference type="Pfam" id="PF25023">
    <property type="entry name" value="TEN_YD-shell"/>
    <property type="match status" value="1"/>
</dbReference>
<evidence type="ECO:0000313" key="4">
    <source>
        <dbReference type="Proteomes" id="UP000483765"/>
    </source>
</evidence>
<keyword evidence="1" id="KW-0677">Repeat</keyword>
<evidence type="ECO:0000259" key="2">
    <source>
        <dbReference type="Pfam" id="PF25023"/>
    </source>
</evidence>
<dbReference type="InterPro" id="IPR006530">
    <property type="entry name" value="YD"/>
</dbReference>
<sequence length="68" mass="7690">MDGKESKTEFSYDAENRLLEMKSGDKTITYTYDKNGNRTSSGAGDAKLDYIYDTEGLHILFSPLPLYI</sequence>
<organism evidence="3 4">
    <name type="scientific">Streptococcus suis</name>
    <dbReference type="NCBI Taxonomy" id="1307"/>
    <lineage>
        <taxon>Bacteria</taxon>
        <taxon>Bacillati</taxon>
        <taxon>Bacillota</taxon>
        <taxon>Bacilli</taxon>
        <taxon>Lactobacillales</taxon>
        <taxon>Streptococcaceae</taxon>
        <taxon>Streptococcus</taxon>
    </lineage>
</organism>
<dbReference type="Proteomes" id="UP000483765">
    <property type="component" value="Unassembled WGS sequence"/>
</dbReference>
<dbReference type="Gene3D" id="2.180.10.10">
    <property type="entry name" value="RHS repeat-associated core"/>
    <property type="match status" value="1"/>
</dbReference>
<gene>
    <name evidence="3" type="ORF">GLP18_09330</name>
</gene>
<dbReference type="NCBIfam" id="TIGR01643">
    <property type="entry name" value="YD_repeat_2x"/>
    <property type="match status" value="1"/>
</dbReference>
<evidence type="ECO:0000313" key="3">
    <source>
        <dbReference type="EMBL" id="MYN70403.1"/>
    </source>
</evidence>
<name>A0A6L8MZH0_STRSU</name>
<dbReference type="InterPro" id="IPR056823">
    <property type="entry name" value="TEN-like_YD-shell"/>
</dbReference>
<dbReference type="EMBL" id="WNXH01000017">
    <property type="protein sequence ID" value="MYN70403.1"/>
    <property type="molecule type" value="Genomic_DNA"/>
</dbReference>
<comment type="caution">
    <text evidence="3">The sequence shown here is derived from an EMBL/GenBank/DDBJ whole genome shotgun (WGS) entry which is preliminary data.</text>
</comment>